<dbReference type="Proteomes" id="UP000095597">
    <property type="component" value="Unassembled WGS sequence"/>
</dbReference>
<dbReference type="PANTHER" id="PTHR43777">
    <property type="entry name" value="MOLYBDENUM COFACTOR CYTIDYLYLTRANSFERASE"/>
    <property type="match status" value="1"/>
</dbReference>
<dbReference type="OrthoDB" id="9815497at2"/>
<dbReference type="InterPro" id="IPR017695">
    <property type="entry name" value="Se-dep_Mo_hydrolase_YqeB"/>
</dbReference>
<dbReference type="GO" id="GO:0016779">
    <property type="term" value="F:nucleotidyltransferase activity"/>
    <property type="evidence" value="ECO:0007669"/>
    <property type="project" value="UniProtKB-ARBA"/>
</dbReference>
<dbReference type="InterPro" id="IPR025877">
    <property type="entry name" value="MobA-like_NTP_Trfase"/>
</dbReference>
<organism evidence="2 3">
    <name type="scientific">Dorea longicatena</name>
    <dbReference type="NCBI Taxonomy" id="88431"/>
    <lineage>
        <taxon>Bacteria</taxon>
        <taxon>Bacillati</taxon>
        <taxon>Bacillota</taxon>
        <taxon>Clostridia</taxon>
        <taxon>Lachnospirales</taxon>
        <taxon>Lachnospiraceae</taxon>
        <taxon>Dorea</taxon>
    </lineage>
</organism>
<accession>A0A173TYH0</accession>
<dbReference type="PANTHER" id="PTHR43777:SF1">
    <property type="entry name" value="MOLYBDENUM COFACTOR CYTIDYLYLTRANSFERASE"/>
    <property type="match status" value="1"/>
</dbReference>
<dbReference type="Pfam" id="PF12804">
    <property type="entry name" value="NTP_transf_3"/>
    <property type="match status" value="1"/>
</dbReference>
<dbReference type="EMBL" id="CYXO01000010">
    <property type="protein sequence ID" value="CUN07604.1"/>
    <property type="molecule type" value="Genomic_DNA"/>
</dbReference>
<reference evidence="2 3" key="1">
    <citation type="submission" date="2015-09" db="EMBL/GenBank/DDBJ databases">
        <authorList>
            <consortium name="Pathogen Informatics"/>
        </authorList>
    </citation>
    <scope>NUCLEOTIDE SEQUENCE [LARGE SCALE GENOMIC DNA]</scope>
    <source>
        <strain evidence="2 3">2789STDY5834961</strain>
    </source>
</reference>
<name>A0A173TYH0_9FIRM</name>
<feature type="domain" description="MobA-like NTP transferase" evidence="1">
    <location>
        <begin position="278"/>
        <end position="437"/>
    </location>
</feature>
<dbReference type="InterPro" id="IPR029044">
    <property type="entry name" value="Nucleotide-diphossugar_trans"/>
</dbReference>
<evidence type="ECO:0000259" key="1">
    <source>
        <dbReference type="Pfam" id="PF12804"/>
    </source>
</evidence>
<evidence type="ECO:0000313" key="2">
    <source>
        <dbReference type="EMBL" id="CUN07604.1"/>
    </source>
</evidence>
<dbReference type="Gene3D" id="3.90.550.10">
    <property type="entry name" value="Spore Coat Polysaccharide Biosynthesis Protein SpsA, Chain A"/>
    <property type="match status" value="1"/>
</dbReference>
<dbReference type="NCBIfam" id="TIGR03309">
    <property type="entry name" value="matur_yqeB"/>
    <property type="match status" value="1"/>
</dbReference>
<dbReference type="SUPFAM" id="SSF53448">
    <property type="entry name" value="Nucleotide-diphospho-sugar transferases"/>
    <property type="match status" value="1"/>
</dbReference>
<sequence>MVDMSEIYKNKKKALVRGSGDLATGVGVALYRAGFQVIMTDIAVPLTVRREVAMSRAVYEGRAKVEGIEGILVRNYQEALAVLEENKIAVIVDPKAEIRKEFHPDLLVDAILAKKNMGTRRTDAPYVIGLGPGFTAGKDVHAVIETMRGETLADIIYDGQPIPNTGVPGYVGGYALERLIRASGNGRMEPKAQIGDIVKKGQLLAVTGGKPVYSQLDGVIRGMLQEGVQVKKGLKIGDVDPRKDRKLCYLISDKANKIGSSVVRATEARLADKDYAMILLAAGKSSRYGSNKLLEELDGGRMFEHTLRKMRAFPLCTQVAVTRFEEIERAAEAQGMLVVENWEPDLGISHSLRLGLQKALEENPELKGAMFIVCDQPGLTAATFARMLDIGKKYPGKIVCAGRKGKMGNPVLWDRCFFDELSRLSGDKGGKQIIGAHMNDVLLCETEETELRDVDIPEQLTKWERDYGKSGKSGEET</sequence>
<dbReference type="AlphaFoldDB" id="A0A173TYH0"/>
<proteinExistence type="predicted"/>
<gene>
    <name evidence="2" type="ORF">ERS852573_01808</name>
</gene>
<protein>
    <submittedName>
        <fullName evidence="2">Molybdopterin-guanine dinucleotide biosynthesis protein MobA</fullName>
    </submittedName>
</protein>
<evidence type="ECO:0000313" key="3">
    <source>
        <dbReference type="Proteomes" id="UP000095597"/>
    </source>
</evidence>
<dbReference type="CDD" id="cd04182">
    <property type="entry name" value="GT_2_like_f"/>
    <property type="match status" value="1"/>
</dbReference>